<feature type="compositionally biased region" description="Basic and acidic residues" evidence="9">
    <location>
        <begin position="965"/>
        <end position="974"/>
    </location>
</feature>
<feature type="transmembrane region" description="Helical" evidence="10">
    <location>
        <begin position="745"/>
        <end position="763"/>
    </location>
</feature>
<evidence type="ECO:0000313" key="12">
    <source>
        <dbReference type="EMBL" id="DAZ96033.1"/>
    </source>
</evidence>
<evidence type="ECO:0000256" key="3">
    <source>
        <dbReference type="ARBA" id="ARBA00022989"/>
    </source>
</evidence>
<organism evidence="12 13">
    <name type="scientific">Lagenidium giganteum</name>
    <dbReference type="NCBI Taxonomy" id="4803"/>
    <lineage>
        <taxon>Eukaryota</taxon>
        <taxon>Sar</taxon>
        <taxon>Stramenopiles</taxon>
        <taxon>Oomycota</taxon>
        <taxon>Peronosporomycetes</taxon>
        <taxon>Pythiales</taxon>
        <taxon>Pythiaceae</taxon>
    </lineage>
</organism>
<dbReference type="InterPro" id="IPR017978">
    <property type="entry name" value="GPCR_3_C"/>
</dbReference>
<feature type="domain" description="G-protein coupled receptors family 3 profile" evidence="11">
    <location>
        <begin position="675"/>
        <end position="927"/>
    </location>
</feature>
<dbReference type="EMBL" id="DAKRPA010000180">
    <property type="protein sequence ID" value="DAZ96033.1"/>
    <property type="molecule type" value="Genomic_DNA"/>
</dbReference>
<dbReference type="InterPro" id="IPR000337">
    <property type="entry name" value="GPCR_3"/>
</dbReference>
<feature type="transmembrane region" description="Helical" evidence="10">
    <location>
        <begin position="835"/>
        <end position="858"/>
    </location>
</feature>
<accession>A0AAV2YQH2</accession>
<feature type="transmembrane region" description="Helical" evidence="10">
    <location>
        <begin position="713"/>
        <end position="733"/>
    </location>
</feature>
<keyword evidence="6" id="KW-0675">Receptor</keyword>
<feature type="transmembrane region" description="Helical" evidence="10">
    <location>
        <begin position="898"/>
        <end position="921"/>
    </location>
</feature>
<evidence type="ECO:0000313" key="13">
    <source>
        <dbReference type="Proteomes" id="UP001146120"/>
    </source>
</evidence>
<keyword evidence="4" id="KW-0297">G-protein coupled receptor</keyword>
<evidence type="ECO:0000256" key="6">
    <source>
        <dbReference type="ARBA" id="ARBA00023170"/>
    </source>
</evidence>
<reference evidence="12" key="2">
    <citation type="journal article" date="2023" name="Microbiol Resour">
        <title>Decontamination and Annotation of the Draft Genome Sequence of the Oomycete Lagenidium giganteum ARSEF 373.</title>
        <authorList>
            <person name="Morgan W.R."/>
            <person name="Tartar A."/>
        </authorList>
    </citation>
    <scope>NUCLEOTIDE SEQUENCE</scope>
    <source>
        <strain evidence="12">ARSEF 373</strain>
    </source>
</reference>
<keyword evidence="13" id="KW-1185">Reference proteome</keyword>
<dbReference type="CDD" id="cd15047">
    <property type="entry name" value="7tmC_GABA-B-like"/>
    <property type="match status" value="1"/>
</dbReference>
<evidence type="ECO:0000256" key="5">
    <source>
        <dbReference type="ARBA" id="ARBA00023136"/>
    </source>
</evidence>
<proteinExistence type="predicted"/>
<dbReference type="PRINTS" id="PR00248">
    <property type="entry name" value="GPCRMGR"/>
</dbReference>
<evidence type="ECO:0000256" key="2">
    <source>
        <dbReference type="ARBA" id="ARBA00022692"/>
    </source>
</evidence>
<gene>
    <name evidence="12" type="ORF">N0F65_000028</name>
</gene>
<feature type="compositionally biased region" description="Polar residues" evidence="9">
    <location>
        <begin position="931"/>
        <end position="948"/>
    </location>
</feature>
<evidence type="ECO:0000256" key="9">
    <source>
        <dbReference type="SAM" id="MobiDB-lite"/>
    </source>
</evidence>
<protein>
    <recommendedName>
        <fullName evidence="11">G-protein coupled receptors family 3 profile domain-containing protein</fullName>
    </recommendedName>
</protein>
<keyword evidence="2 10" id="KW-0812">Transmembrane</keyword>
<keyword evidence="8" id="KW-0807">Transducer</keyword>
<evidence type="ECO:0000256" key="4">
    <source>
        <dbReference type="ARBA" id="ARBA00023040"/>
    </source>
</evidence>
<dbReference type="PANTHER" id="PTHR10519">
    <property type="entry name" value="GABA-B RECEPTOR"/>
    <property type="match status" value="1"/>
</dbReference>
<dbReference type="Proteomes" id="UP001146120">
    <property type="component" value="Unassembled WGS sequence"/>
</dbReference>
<name>A0AAV2YQH2_9STRA</name>
<evidence type="ECO:0000256" key="8">
    <source>
        <dbReference type="ARBA" id="ARBA00023224"/>
    </source>
</evidence>
<evidence type="ECO:0000256" key="10">
    <source>
        <dbReference type="SAM" id="Phobius"/>
    </source>
</evidence>
<feature type="region of interest" description="Disordered" evidence="9">
    <location>
        <begin position="931"/>
        <end position="974"/>
    </location>
</feature>
<evidence type="ECO:0000256" key="7">
    <source>
        <dbReference type="ARBA" id="ARBA00023180"/>
    </source>
</evidence>
<keyword evidence="7" id="KW-0325">Glycoprotein</keyword>
<dbReference type="PANTHER" id="PTHR10519:SF20">
    <property type="entry name" value="G-PROTEIN COUPLED RECEPTOR 156-RELATED"/>
    <property type="match status" value="1"/>
</dbReference>
<comment type="caution">
    <text evidence="12">The sequence shown here is derived from an EMBL/GenBank/DDBJ whole genome shotgun (WGS) entry which is preliminary data.</text>
</comment>
<feature type="transmembrane region" description="Helical" evidence="10">
    <location>
        <begin position="675"/>
        <end position="701"/>
    </location>
</feature>
<dbReference type="PROSITE" id="PS50259">
    <property type="entry name" value="G_PROTEIN_RECEP_F3_4"/>
    <property type="match status" value="1"/>
</dbReference>
<reference evidence="12" key="1">
    <citation type="submission" date="2022-11" db="EMBL/GenBank/DDBJ databases">
        <authorList>
            <person name="Morgan W.R."/>
            <person name="Tartar A."/>
        </authorList>
    </citation>
    <scope>NUCLEOTIDE SEQUENCE</scope>
    <source>
        <strain evidence="12">ARSEF 373</strain>
    </source>
</reference>
<comment type="subcellular location">
    <subcellularLocation>
        <location evidence="1">Membrane</location>
        <topology evidence="1">Multi-pass membrane protein</topology>
    </subcellularLocation>
</comment>
<evidence type="ECO:0000256" key="1">
    <source>
        <dbReference type="ARBA" id="ARBA00004141"/>
    </source>
</evidence>
<sequence length="974" mass="108141">MHVHAKIAPNALLGTCLDDAWVTSMANKLNVAADERDAVGRRLHPFLRSSLKHPRFYVNDPRIAISNQSALFTSDCIGSDVYYGAGNKLVNDVLVDRGRGWQSNALATLVFCILAQEVLGYDVSIYKVSGSTYMAQRMSSVGQGVCTPVHANLETWTDSHRAEYAVYGNESYCAGGLGYFGRSGMYVAHDFVVDGANATKRTNTFNADFYRDYATNEDLIQALRVSQLRNNSKYWPIRDKTGCPDGTLGCRNGCSKSYACTKREARGKECLVIVLMEWDYDVGFLQAVLSNNNVPAYFCFLGYDTMLEYVVEAQQNKTPVAFYHYEPDTFFFDHINKFDRVFLPRTTPEGVALNSFSYGELGYGNATTNPVAVDFAATRLDKFAATLLQLNQPMGNVISQFSLIEHNLNQLLNGYETVMKMNPPAPDPIFTTACTWIKENYATWSPWINRLSLCDLDQHVVYSVSGCDGSGNNESSHTITFRWHFADPDNASLPYECDGGLHTFPDPLVTSQSCTWIKRNYDTWRAWINRLPVCDFNQHIAYTISGCDGDDDTANNHTITFRWRAANPNNASLPAECSGGILTIPDPIVTSRSCAWLKSNLATWADWINTKPLCDYNVQEYTITECTASATRNILFSWKLPNPDKPTESVECSGGLKLSNNLELPCDFMPGSASAYIVIVVLAVILIIIHLAAMVFVFLFRKQPIIKRSQFEFLLLMIVGGILMCLSVIVYGGEPTPFLCGARPTFLALGFTMIFGSLVVKSIRVYRVFSSTAMKRVVLSMGTMLKVLSVFFAVDIMILIVWFAADFPKPTTLTSAMVELHGGTIGSKVCRSSSFIFSALLIFWKAIVLGMGIYLSFLIRHLSSDFQESIWIFGSSMVVLGGSLLIMPMAYLADLQAVTFYIFMAVTLLICTSLVTIMMLLPKVRRLNEQATSSQTDGTKQNSNTGGKRSSAVYAAKPSNMSGKEQSDTTRTHH</sequence>
<evidence type="ECO:0000259" key="11">
    <source>
        <dbReference type="PROSITE" id="PS50259"/>
    </source>
</evidence>
<dbReference type="GO" id="GO:0004965">
    <property type="term" value="F:G protein-coupled GABA receptor activity"/>
    <property type="evidence" value="ECO:0007669"/>
    <property type="project" value="InterPro"/>
</dbReference>
<dbReference type="AlphaFoldDB" id="A0AAV2YQH2"/>
<dbReference type="InterPro" id="IPR002455">
    <property type="entry name" value="GPCR3_GABA-B"/>
</dbReference>
<feature type="transmembrane region" description="Helical" evidence="10">
    <location>
        <begin position="784"/>
        <end position="805"/>
    </location>
</feature>
<dbReference type="GO" id="GO:0038039">
    <property type="term" value="C:G protein-coupled receptor heterodimeric complex"/>
    <property type="evidence" value="ECO:0007669"/>
    <property type="project" value="TreeGrafter"/>
</dbReference>
<keyword evidence="5 10" id="KW-0472">Membrane</keyword>
<dbReference type="Pfam" id="PF00003">
    <property type="entry name" value="7tm_3"/>
    <property type="match status" value="1"/>
</dbReference>
<feature type="transmembrane region" description="Helical" evidence="10">
    <location>
        <begin position="870"/>
        <end position="892"/>
    </location>
</feature>
<keyword evidence="3 10" id="KW-1133">Transmembrane helix</keyword>